<evidence type="ECO:0000313" key="1">
    <source>
        <dbReference type="EMBL" id="KAK8779643.1"/>
    </source>
</evidence>
<reference evidence="1 2" key="1">
    <citation type="journal article" date="2023" name="Arcadia Sci">
        <title>De novo assembly of a long-read Amblyomma americanum tick genome.</title>
        <authorList>
            <person name="Chou S."/>
            <person name="Poskanzer K.E."/>
            <person name="Rollins M."/>
            <person name="Thuy-Boun P.S."/>
        </authorList>
    </citation>
    <scope>NUCLEOTIDE SEQUENCE [LARGE SCALE GENOMIC DNA]</scope>
    <source>
        <strain evidence="1">F_SG_1</strain>
        <tissue evidence="1">Salivary glands</tissue>
    </source>
</reference>
<sequence length="2667" mass="287959">MSRQQLLDAQLSDDKCNQVRQSLNSANLAGSGAANRNYEGYIEAEDGLLLRHIPSADADSVGKSDERQRTTPRAHLTLNSSVFLRSRFCLGAAQEPNSLNLLTPEGAIIACGLTRWLHVALTSTKSTLAPSLCPVGKSDERQRTTPRAHLTLNSSVFLRSRFCLGAAQEPNSLNLLTPEGAIIACGLTHWLHVALTSTKIILAPSLCPVGKSDERQRTTPPAHLTLNSSVFLRSRFCLGAAQEPNSLNLLTPEGAIIACGLTRWLHVALTSTKIILAPSLCPVGKSDERQRTTPRAHLTLNSSVFLRSRFCLGAAQEPNSLNLLTPEGAIIACGLTRWLHVALTSTKIILAPSLCPVGKSDERQRTTPRAHLTLNSSVFLRSRFCLGAAQEPNSLNLLTPEGAIIACGLTRWLHVALTSTKIILAPSLCPVGKSDERQRTTPRAHLTLNSSVFLRSRFCLGAAQEPNSLNLLTPEGAIIACGLTRWLHVALTSTKIILAPSLCPVGKSDERQRTTPRAHLTLNSSVFLRSRFCLGAAQEPNSLNLPTPEGAIIACGLTRWLHVALTSTKIILAPSLCPVGKSDERQRTTPRAHLTLNSSVFLRSRFCLGAAQEPNSLNLPTPEGAIIACGLTRWLHVVLTSTKSTLAPSLCPVGKSDERQRTTPRAHLTLNSSVFLRSRFCLGAAQEPNSLNLPTPEGAIIACGLTRWLHVVLTSTKSTLAPSLCPVGKSDERQRTTPRAHLTLNSSVFLRSRFCLGAAQEPNSLNLPTPEGAIIACGLTRWLHVVLTSTKSILAPSLCPVGKSDERQRTTPRAHLTLNSSVFLRSRFCLGAAQEPNSLNLLTPEGAIIACGLTRWLHVALTSTKIILAPSLCPVGKSDERQRTTPRAHLTLNSSVFLRSRFCLGAAQEPNSLNLPTPEGAIIACGLTRWLHVALTSTKIILAPSLCPVGKSDERQRTTPRAHLTLNSSVFLRSRFCLGAAQEPNSLNLPTPEGAIIACGLTRWLHVALTSTKIILAPSLCPVGKSDERQRTTPRAHLTLNSSVFLRSRFCLGAAQEPNSLNLLTPEGAIIACGLTRWLHVVLTSTKSILAPSLCPVGKSDERQRTTPRAHLTLNSSVFLRSRFCLGAAQEPNSLNLPTPEGAIIACGLTRWLHVALTSTKIILAPSLCPVGKSDERQRTTPRAHLTLNSSVFLRSRFCLGAAQEPNSLNLLTPEGAIIACGLTRWLHVVLTSTKIILAPSLCPVGKSDERQRTTPRAHLTLNSSVFLRSRFCLGAAQEPNSLNLLTPEGAIIACGLTRWLHVALTSTKIILAPSLCPVGKSDERQRTTPRAHLTLNSSVFLRSRFCLGAAQEPNSLNLPTPEGAIIACGLTRWLHVALTSTKSTLAPSLCPVGKSDERQRTTPRAHLTLNSSVFLRSRFCLGAEQEPNSLNLPTPEGAIIACGLTRWLHVVLTSTKSILAPSLCPVGKSDERQRTTPRAHLTLNSSVFLRSRFCLGAAQEPNSLNLLTPEGAIIACGLTRWLHVALTSTKIILAPSLCPVGKSDERQRTTPRAHLTLNSSVFLRSRFCLGAAQEPNSLNLLTPEGAIIACGLTRWLHVALTSTKIILAPSLCPVGKSDERQRTTPRAHLTLNSSVFLRSRFCLGAAQEPNSLNLPTPEGAIIACGLTRWLHVALTSTKIILAPSLCPVGKSDERQRTTPRAHLTLNSSVFLRSRFCLGAAQEPNSLNLPTPEGAIIACGLTRWLHVALTSTKIILAPSLCPVGKSDERQRTTPRAHLTLNSSVFLRSRFCLGAAQEPNSLNLPTPEGAIIACGLTRWLHVALTSTKSILAPSLCPVGKSDERQRTTPRAHLTLNSSVFLRSRFCLGAAQEPNSLNLPTPEGAIIACGLTRWLHVALTSTKIILAPSLCPVGKSDERQRTTPRAHLTLNSSVFLRSRFCLGAAQEPNSLNLPTPEGAIIACGLTRWLHVALTSTKIILAPSLCPVGKSDERQRTTPRAHLTLNSSVFLRSRFCLGAAQEPNSLNLPTPEGAIIACGLTRWLHVALTSTKIILAPSLCPVGKSDERQRTTPRAHLTLNSSVFLRSRFCLGAAQEPNSLNLPTPEGAIIACGLTRWLHVALTSTKIILAPSLCPVGKSDERQRTTPRAHLTLNSSVFLRSRFCLGAAQEPNSLNLPTPEGAIIACGLTRWLHVALTSTKIILAPSLCPVGKSDERQRTTPRAHLTLNSSVFLRSRFCLGAAQEPNSLNLPTPEGAIIACGLTRWLHVALTSTKSILAPSLCPVGKSDERQRTTPRAHLTLNSSVFLRSRFCLGAEQEPNSLNLPTPEGAIIACGLTRCLHVALTSTKIILAPSLCPVGKSDERQRTTPRAHLTLNSSVFLRSRFCLGAAQEPNSLNLPTPEGAIIACGLTRWLHVALTSTKIILAPSLCPVGKSDERQRTTPRAHLTLNSSVFLRSRFCLGAAQEPNSWNLLTPEGAIIACGLTRWLHVALTSTKIILAPSLCPVGKSDERQRTTPRAHLTLNSSVFLRSRFCLGAAQEPNSWNLLTPEGAIIACGRTRWLHVVLTSTKSILAPSLCPVGKSDERQRTTPRAHLTLNSSVFLRSRFCLGAAQEPNSLNLLTPEGAIIACGLTRWLHVALTSTKIILAPSLCPVGKSDERQRTTPRAHLS</sequence>
<gene>
    <name evidence="1" type="ORF">V5799_019015</name>
</gene>
<accession>A0AAQ4EYX7</accession>
<dbReference type="Proteomes" id="UP001321473">
    <property type="component" value="Unassembled WGS sequence"/>
</dbReference>
<organism evidence="1 2">
    <name type="scientific">Amblyomma americanum</name>
    <name type="common">Lone star tick</name>
    <dbReference type="NCBI Taxonomy" id="6943"/>
    <lineage>
        <taxon>Eukaryota</taxon>
        <taxon>Metazoa</taxon>
        <taxon>Ecdysozoa</taxon>
        <taxon>Arthropoda</taxon>
        <taxon>Chelicerata</taxon>
        <taxon>Arachnida</taxon>
        <taxon>Acari</taxon>
        <taxon>Parasitiformes</taxon>
        <taxon>Ixodida</taxon>
        <taxon>Ixodoidea</taxon>
        <taxon>Ixodidae</taxon>
        <taxon>Amblyomminae</taxon>
        <taxon>Amblyomma</taxon>
    </lineage>
</organism>
<proteinExistence type="predicted"/>
<protein>
    <submittedName>
        <fullName evidence="1">Uncharacterized protein</fullName>
    </submittedName>
</protein>
<keyword evidence="2" id="KW-1185">Reference proteome</keyword>
<evidence type="ECO:0000313" key="2">
    <source>
        <dbReference type="Proteomes" id="UP001321473"/>
    </source>
</evidence>
<name>A0AAQ4EYX7_AMBAM</name>
<comment type="caution">
    <text evidence="1">The sequence shown here is derived from an EMBL/GenBank/DDBJ whole genome shotgun (WGS) entry which is preliminary data.</text>
</comment>
<dbReference type="EMBL" id="JARKHS020009596">
    <property type="protein sequence ID" value="KAK8779643.1"/>
    <property type="molecule type" value="Genomic_DNA"/>
</dbReference>